<dbReference type="PROSITE" id="PS50053">
    <property type="entry name" value="UBIQUITIN_2"/>
    <property type="match status" value="1"/>
</dbReference>
<dbReference type="Proteomes" id="UP000001554">
    <property type="component" value="Chromosome 4"/>
</dbReference>
<dbReference type="GeneID" id="118413866"/>
<feature type="binding site" evidence="4">
    <location>
        <begin position="286"/>
        <end position="290"/>
    </location>
    <ligand>
        <name>ATP</name>
        <dbReference type="ChEBI" id="CHEBI:30616"/>
    </ligand>
</feature>
<feature type="transmembrane region" description="Helical" evidence="6">
    <location>
        <begin position="562"/>
        <end position="585"/>
    </location>
</feature>
<keyword evidence="6" id="KW-1133">Transmembrane helix</keyword>
<keyword evidence="4" id="KW-0547">Nucleotide-binding</keyword>
<keyword evidence="8" id="KW-1185">Reference proteome</keyword>
<evidence type="ECO:0000313" key="8">
    <source>
        <dbReference type="Proteomes" id="UP000001554"/>
    </source>
</evidence>
<reference evidence="8" key="1">
    <citation type="journal article" date="2020" name="Nat. Ecol. Evol.">
        <title>Deeply conserved synteny resolves early events in vertebrate evolution.</title>
        <authorList>
            <person name="Simakov O."/>
            <person name="Marletaz F."/>
            <person name="Yue J.X."/>
            <person name="O'Connell B."/>
            <person name="Jenkins J."/>
            <person name="Brandt A."/>
            <person name="Calef R."/>
            <person name="Tung C.H."/>
            <person name="Huang T.K."/>
            <person name="Schmutz J."/>
            <person name="Satoh N."/>
            <person name="Yu J.K."/>
            <person name="Putnam N.H."/>
            <person name="Green R.E."/>
            <person name="Rokhsar D.S."/>
        </authorList>
    </citation>
    <scope>NUCLEOTIDE SEQUENCE [LARGE SCALE GENOMIC DNA]</scope>
    <source>
        <strain evidence="8">S238N-H82</strain>
    </source>
</reference>
<accession>A0A9J7KZW8</accession>
<evidence type="ECO:0000256" key="1">
    <source>
        <dbReference type="ARBA" id="ARBA00009283"/>
    </source>
</evidence>
<dbReference type="RefSeq" id="XP_035673346.1">
    <property type="nucleotide sequence ID" value="XM_035817453.1"/>
</dbReference>
<dbReference type="PANTHER" id="PTHR11782">
    <property type="entry name" value="ADENOSINE/GUANOSINE DIPHOSPHATASE"/>
    <property type="match status" value="1"/>
</dbReference>
<dbReference type="GO" id="GO:0004382">
    <property type="term" value="F:GDP phosphatase activity"/>
    <property type="evidence" value="ECO:0000318"/>
    <property type="project" value="GO_Central"/>
</dbReference>
<organism evidence="8 10">
    <name type="scientific">Branchiostoma floridae</name>
    <name type="common">Florida lancelet</name>
    <name type="synonym">Amphioxus</name>
    <dbReference type="NCBI Taxonomy" id="7739"/>
    <lineage>
        <taxon>Eukaryota</taxon>
        <taxon>Metazoa</taxon>
        <taxon>Chordata</taxon>
        <taxon>Cephalochordata</taxon>
        <taxon>Leptocardii</taxon>
        <taxon>Amphioxiformes</taxon>
        <taxon>Branchiostomatidae</taxon>
        <taxon>Branchiostoma</taxon>
    </lineage>
</organism>
<sequence length="605" mass="66589">MQLTIESALNTCADKVTLDVQEQDSVIDTIYRFCKHRNVDPRTAVLRNEKGQVLDPTHSLSLCGIKDGDTVYLGESAMEQVATSRTCDIRCAVIAAAAALIGTIGLIAVCVSQGWTSSLSDQYGIVLDAGSTHTQLFVYRWPGLRRNSTAATVTQVASCRAEGSGIAHYSDDPTKAGPSLDKCLSTVAMTTVPAHARADTPIYLGATAGMRLLRERDLESSRQIMTSVQTTLRHFPFQFEPEQARIISGMEEGSFSWVTVNYLVGNFENNIQSLSPTTYGALDMGGASTQITFVPPSGVTIPLEDATLLRIYGVDYHVYAHSFLCYGRVEVERRFFANLVVAGNYSSEVENPCAPSGYNHTLSASYLFEAPCSQGKQALLTWGSEVILPDYGDVAERNFTMVGSSSYADCVAHVDKLFNFSEPCDYGSCSFNGVYQPSLHGKFQAFSFFYYVVDFLNLTRPGNFSISEFNSTVNTYCSKTWKEVQNFPGPLLEQLALYCLDAQYIYTLLVKGYGFEKDTWNITFTNQVKDTSVGWALGFMLNTTNLIPSEAPVIQSKLSQTAYALLVVLFVVFLLLGVGFTYMAYRGTKSSKARYRQLSNYGSVE</sequence>
<dbReference type="PANTHER" id="PTHR11782:SF83">
    <property type="entry name" value="GUANOSINE-DIPHOSPHATASE"/>
    <property type="match status" value="1"/>
</dbReference>
<dbReference type="GO" id="GO:0005524">
    <property type="term" value="F:ATP binding"/>
    <property type="evidence" value="ECO:0007669"/>
    <property type="project" value="UniProtKB-KW"/>
</dbReference>
<evidence type="ECO:0000256" key="3">
    <source>
        <dbReference type="PIRSR" id="PIRSR600407-1"/>
    </source>
</evidence>
<dbReference type="GO" id="GO:0009134">
    <property type="term" value="P:nucleoside diphosphate catabolic process"/>
    <property type="evidence" value="ECO:0000318"/>
    <property type="project" value="GO_Central"/>
</dbReference>
<gene>
    <name evidence="9 10" type="primary">LOC118413866</name>
</gene>
<dbReference type="KEGG" id="bfo:118413866"/>
<feature type="domain" description="Ubiquitin-like" evidence="7">
    <location>
        <begin position="1"/>
        <end position="73"/>
    </location>
</feature>
<dbReference type="OrthoDB" id="6372431at2759"/>
<evidence type="ECO:0000313" key="10">
    <source>
        <dbReference type="RefSeq" id="XP_035673346.1"/>
    </source>
</evidence>
<dbReference type="Gene3D" id="3.30.420.40">
    <property type="match status" value="1"/>
</dbReference>
<dbReference type="InterPro" id="IPR029071">
    <property type="entry name" value="Ubiquitin-like_domsf"/>
</dbReference>
<keyword evidence="6" id="KW-0472">Membrane</keyword>
<reference evidence="9 10" key="2">
    <citation type="submission" date="2025-04" db="UniProtKB">
        <authorList>
            <consortium name="RefSeq"/>
        </authorList>
    </citation>
    <scope>IDENTIFICATION</scope>
    <source>
        <strain evidence="9 10">S238N-H82</strain>
        <tissue evidence="9 10">Testes</tissue>
    </source>
</reference>
<keyword evidence="6" id="KW-0812">Transmembrane</keyword>
<keyword evidence="2 5" id="KW-0378">Hydrolase</keyword>
<evidence type="ECO:0000259" key="7">
    <source>
        <dbReference type="PROSITE" id="PS50053"/>
    </source>
</evidence>
<protein>
    <submittedName>
        <fullName evidence="9 10">Ectonucleoside triphosphate diphosphohydrolase 2-like isoform X1</fullName>
    </submittedName>
</protein>
<dbReference type="InterPro" id="IPR000407">
    <property type="entry name" value="GDA1_CD39_NTPase"/>
</dbReference>
<evidence type="ECO:0000256" key="6">
    <source>
        <dbReference type="SAM" id="Phobius"/>
    </source>
</evidence>
<dbReference type="Gene3D" id="3.30.420.150">
    <property type="entry name" value="Exopolyphosphatase. Domain 2"/>
    <property type="match status" value="1"/>
</dbReference>
<dbReference type="OMA" id="FMLNFTN"/>
<evidence type="ECO:0000256" key="2">
    <source>
        <dbReference type="ARBA" id="ARBA00022801"/>
    </source>
</evidence>
<evidence type="ECO:0000256" key="5">
    <source>
        <dbReference type="RuleBase" id="RU003833"/>
    </source>
</evidence>
<dbReference type="SUPFAM" id="SSF54236">
    <property type="entry name" value="Ubiquitin-like"/>
    <property type="match status" value="1"/>
</dbReference>
<comment type="similarity">
    <text evidence="1 5">Belongs to the GDA1/CD39 NTPase family.</text>
</comment>
<dbReference type="InterPro" id="IPR000626">
    <property type="entry name" value="Ubiquitin-like_dom"/>
</dbReference>
<dbReference type="PROSITE" id="PS01238">
    <property type="entry name" value="GDA1_CD39_NTPASE"/>
    <property type="match status" value="1"/>
</dbReference>
<dbReference type="CDD" id="cd24044">
    <property type="entry name" value="ASKHA_NBD_NTPDase1-like"/>
    <property type="match status" value="1"/>
</dbReference>
<feature type="transmembrane region" description="Helical" evidence="6">
    <location>
        <begin position="92"/>
        <end position="115"/>
    </location>
</feature>
<dbReference type="AlphaFoldDB" id="A0A9J7KZW8"/>
<evidence type="ECO:0000313" key="9">
    <source>
        <dbReference type="RefSeq" id="XP_035673345.1"/>
    </source>
</evidence>
<dbReference type="GO" id="GO:0017111">
    <property type="term" value="F:ribonucleoside triphosphate phosphatase activity"/>
    <property type="evidence" value="ECO:0000318"/>
    <property type="project" value="GO_Central"/>
</dbReference>
<dbReference type="RefSeq" id="XP_035673345.1">
    <property type="nucleotide sequence ID" value="XM_035817452.1"/>
</dbReference>
<dbReference type="GO" id="GO:0045134">
    <property type="term" value="F:UDP phosphatase activity"/>
    <property type="evidence" value="ECO:0000318"/>
    <property type="project" value="GO_Central"/>
</dbReference>
<keyword evidence="4" id="KW-0067">ATP-binding</keyword>
<dbReference type="GO" id="GO:0005886">
    <property type="term" value="C:plasma membrane"/>
    <property type="evidence" value="ECO:0000318"/>
    <property type="project" value="GO_Central"/>
</dbReference>
<name>A0A9J7KZW8_BRAFL</name>
<feature type="active site" description="Proton acceptor" evidence="3">
    <location>
        <position position="252"/>
    </location>
</feature>
<evidence type="ECO:0000256" key="4">
    <source>
        <dbReference type="PIRSR" id="PIRSR600407-2"/>
    </source>
</evidence>
<dbReference type="Pfam" id="PF01150">
    <property type="entry name" value="GDA1_CD39"/>
    <property type="match status" value="1"/>
</dbReference>
<proteinExistence type="inferred from homology"/>